<evidence type="ECO:0000313" key="2">
    <source>
        <dbReference type="Proteomes" id="UP000828048"/>
    </source>
</evidence>
<organism evidence="1 2">
    <name type="scientific">Vaccinium darrowii</name>
    <dbReference type="NCBI Taxonomy" id="229202"/>
    <lineage>
        <taxon>Eukaryota</taxon>
        <taxon>Viridiplantae</taxon>
        <taxon>Streptophyta</taxon>
        <taxon>Embryophyta</taxon>
        <taxon>Tracheophyta</taxon>
        <taxon>Spermatophyta</taxon>
        <taxon>Magnoliopsida</taxon>
        <taxon>eudicotyledons</taxon>
        <taxon>Gunneridae</taxon>
        <taxon>Pentapetalae</taxon>
        <taxon>asterids</taxon>
        <taxon>Ericales</taxon>
        <taxon>Ericaceae</taxon>
        <taxon>Vaccinioideae</taxon>
        <taxon>Vaccinieae</taxon>
        <taxon>Vaccinium</taxon>
    </lineage>
</organism>
<gene>
    <name evidence="1" type="ORF">Vadar_014884</name>
</gene>
<keyword evidence="2" id="KW-1185">Reference proteome</keyword>
<proteinExistence type="predicted"/>
<comment type="caution">
    <text evidence="1">The sequence shown here is derived from an EMBL/GenBank/DDBJ whole genome shotgun (WGS) entry which is preliminary data.</text>
</comment>
<dbReference type="EMBL" id="CM037155">
    <property type="protein sequence ID" value="KAH7846518.1"/>
    <property type="molecule type" value="Genomic_DNA"/>
</dbReference>
<sequence length="194" mass="20597">MLDIKDMSEKDKLFFFLEGLKPWARIELQRQRVQDLTHAQAAAECLTDYAEPKQRDAISQSKKGGGGQSQGNGKPKNGGANASSSKGQSSGGQGHQKSHYDKGKSHQNATNKGRSGTISCFLSQGPHRIADCPQKLALNALTSMSDQVSQASGSDSDGEEDARSWSSGKGSKASGSRVGAFHLVNAMEKKSPST</sequence>
<accession>A0ACB7XZ19</accession>
<evidence type="ECO:0000313" key="1">
    <source>
        <dbReference type="EMBL" id="KAH7846518.1"/>
    </source>
</evidence>
<name>A0ACB7XZ19_9ERIC</name>
<protein>
    <submittedName>
        <fullName evidence="1">Uncharacterized protein</fullName>
    </submittedName>
</protein>
<reference evidence="1 2" key="1">
    <citation type="journal article" date="2021" name="Hortic Res">
        <title>High-quality reference genome and annotation aids understanding of berry development for evergreen blueberry (Vaccinium darrowii).</title>
        <authorList>
            <person name="Yu J."/>
            <person name="Hulse-Kemp A.M."/>
            <person name="Babiker E."/>
            <person name="Staton M."/>
        </authorList>
    </citation>
    <scope>NUCLEOTIDE SEQUENCE [LARGE SCALE GENOMIC DNA]</scope>
    <source>
        <strain evidence="2">cv. NJ 8807/NJ 8810</strain>
        <tissue evidence="1">Young leaf</tissue>
    </source>
</reference>
<dbReference type="Proteomes" id="UP000828048">
    <property type="component" value="Chromosome 5"/>
</dbReference>